<protein>
    <submittedName>
        <fullName evidence="1">Uncharacterized protein</fullName>
    </submittedName>
</protein>
<dbReference type="AlphaFoldDB" id="A0A016TD08"/>
<dbReference type="Proteomes" id="UP000024635">
    <property type="component" value="Unassembled WGS sequence"/>
</dbReference>
<sequence length="125" mass="14008">MVKLLTPVLIRKFKTAVPNFGGKSFHYGENKMICGVLIPSVLMDSRRITLHTFSGGGEMNYWRCAAELNSGYVGRFRRRASWIVAGFTVTLAIHLAVDFREQRSAGNCHCSGCDWTVKCLDFSNN</sequence>
<keyword evidence="2" id="KW-1185">Reference proteome</keyword>
<evidence type="ECO:0000313" key="1">
    <source>
        <dbReference type="EMBL" id="EYC00520.1"/>
    </source>
</evidence>
<reference evidence="2" key="1">
    <citation type="journal article" date="2015" name="Nat. Genet.">
        <title>The genome and transcriptome of the zoonotic hookworm Ancylostoma ceylanicum identify infection-specific gene families.</title>
        <authorList>
            <person name="Schwarz E.M."/>
            <person name="Hu Y."/>
            <person name="Antoshechkin I."/>
            <person name="Miller M.M."/>
            <person name="Sternberg P.W."/>
            <person name="Aroian R.V."/>
        </authorList>
    </citation>
    <scope>NUCLEOTIDE SEQUENCE</scope>
    <source>
        <strain evidence="2">HY135</strain>
    </source>
</reference>
<dbReference type="EMBL" id="JARK01001451">
    <property type="protein sequence ID" value="EYC00520.1"/>
    <property type="molecule type" value="Genomic_DNA"/>
</dbReference>
<organism evidence="1 2">
    <name type="scientific">Ancylostoma ceylanicum</name>
    <dbReference type="NCBI Taxonomy" id="53326"/>
    <lineage>
        <taxon>Eukaryota</taxon>
        <taxon>Metazoa</taxon>
        <taxon>Ecdysozoa</taxon>
        <taxon>Nematoda</taxon>
        <taxon>Chromadorea</taxon>
        <taxon>Rhabditida</taxon>
        <taxon>Rhabditina</taxon>
        <taxon>Rhabditomorpha</taxon>
        <taxon>Strongyloidea</taxon>
        <taxon>Ancylostomatidae</taxon>
        <taxon>Ancylostomatinae</taxon>
        <taxon>Ancylostoma</taxon>
    </lineage>
</organism>
<comment type="caution">
    <text evidence="1">The sequence shown here is derived from an EMBL/GenBank/DDBJ whole genome shotgun (WGS) entry which is preliminary data.</text>
</comment>
<accession>A0A016TD08</accession>
<evidence type="ECO:0000313" key="2">
    <source>
        <dbReference type="Proteomes" id="UP000024635"/>
    </source>
</evidence>
<gene>
    <name evidence="1" type="primary">Acey_s0115.g515</name>
    <name evidence="1" type="ORF">Y032_0115g515</name>
</gene>
<proteinExistence type="predicted"/>
<name>A0A016TD08_9BILA</name>